<comment type="cofactor">
    <cofactor evidence="1 14">
        <name>heme</name>
        <dbReference type="ChEBI" id="CHEBI:30413"/>
    </cofactor>
</comment>
<accession>A0A9W9AG95</accession>
<dbReference type="PRINTS" id="PR00463">
    <property type="entry name" value="EP450I"/>
</dbReference>
<evidence type="ECO:0000256" key="11">
    <source>
        <dbReference type="ARBA" id="ARBA00023033"/>
    </source>
</evidence>
<dbReference type="InterPro" id="IPR036396">
    <property type="entry name" value="Cyt_P450_sf"/>
</dbReference>
<keyword evidence="16" id="KW-1185">Reference proteome</keyword>
<dbReference type="EMBL" id="JAOTPV010000006">
    <property type="protein sequence ID" value="KAJ4481259.1"/>
    <property type="molecule type" value="Genomic_DNA"/>
</dbReference>
<evidence type="ECO:0000256" key="1">
    <source>
        <dbReference type="ARBA" id="ARBA00001971"/>
    </source>
</evidence>
<evidence type="ECO:0000256" key="8">
    <source>
        <dbReference type="ARBA" id="ARBA00022989"/>
    </source>
</evidence>
<comment type="pathway">
    <text evidence="3">Secondary metabolite biosynthesis.</text>
</comment>
<dbReference type="Pfam" id="PF00067">
    <property type="entry name" value="p450"/>
    <property type="match status" value="1"/>
</dbReference>
<dbReference type="InterPro" id="IPR050364">
    <property type="entry name" value="Cytochrome_P450_fung"/>
</dbReference>
<dbReference type="AlphaFoldDB" id="A0A9W9AG95"/>
<comment type="subcellular location">
    <subcellularLocation>
        <location evidence="2">Membrane</location>
        <topology evidence="2">Single-pass membrane protein</topology>
    </subcellularLocation>
</comment>
<dbReference type="Proteomes" id="UP001150266">
    <property type="component" value="Unassembled WGS sequence"/>
</dbReference>
<dbReference type="CDD" id="cd11065">
    <property type="entry name" value="CYP64-like"/>
    <property type="match status" value="1"/>
</dbReference>
<evidence type="ECO:0000256" key="14">
    <source>
        <dbReference type="PIRSR" id="PIRSR602401-1"/>
    </source>
</evidence>
<dbReference type="GO" id="GO:0004497">
    <property type="term" value="F:monooxygenase activity"/>
    <property type="evidence" value="ECO:0007669"/>
    <property type="project" value="UniProtKB-KW"/>
</dbReference>
<keyword evidence="12" id="KW-0472">Membrane</keyword>
<feature type="binding site" description="axial binding residue" evidence="14">
    <location>
        <position position="485"/>
    </location>
    <ligand>
        <name>heme</name>
        <dbReference type="ChEBI" id="CHEBI:30413"/>
    </ligand>
    <ligandPart>
        <name>Fe</name>
        <dbReference type="ChEBI" id="CHEBI:18248"/>
    </ligandPart>
</feature>
<evidence type="ECO:0000256" key="6">
    <source>
        <dbReference type="ARBA" id="ARBA00022692"/>
    </source>
</evidence>
<dbReference type="PANTHER" id="PTHR46300:SF2">
    <property type="entry name" value="CYTOCHROME P450 MONOOXYGENASE ALNH-RELATED"/>
    <property type="match status" value="1"/>
</dbReference>
<dbReference type="GO" id="GO:0016020">
    <property type="term" value="C:membrane"/>
    <property type="evidence" value="ECO:0007669"/>
    <property type="project" value="UniProtKB-SubCell"/>
</dbReference>
<dbReference type="InterPro" id="IPR002401">
    <property type="entry name" value="Cyt_P450_E_grp-I"/>
</dbReference>
<keyword evidence="13" id="KW-0325">Glycoprotein</keyword>
<keyword evidence="10 14" id="KW-0408">Iron</keyword>
<evidence type="ECO:0000256" key="3">
    <source>
        <dbReference type="ARBA" id="ARBA00005179"/>
    </source>
</evidence>
<evidence type="ECO:0000256" key="9">
    <source>
        <dbReference type="ARBA" id="ARBA00023002"/>
    </source>
</evidence>
<dbReference type="OrthoDB" id="1470350at2759"/>
<comment type="similarity">
    <text evidence="4">Belongs to the cytochrome P450 family.</text>
</comment>
<evidence type="ECO:0000313" key="16">
    <source>
        <dbReference type="Proteomes" id="UP001150266"/>
    </source>
</evidence>
<evidence type="ECO:0000256" key="7">
    <source>
        <dbReference type="ARBA" id="ARBA00022723"/>
    </source>
</evidence>
<dbReference type="GO" id="GO:0005506">
    <property type="term" value="F:iron ion binding"/>
    <property type="evidence" value="ECO:0007669"/>
    <property type="project" value="InterPro"/>
</dbReference>
<protein>
    <submittedName>
        <fullName evidence="15">Cytochrome P450</fullName>
    </submittedName>
</protein>
<dbReference type="SUPFAM" id="SSF48264">
    <property type="entry name" value="Cytochrome P450"/>
    <property type="match status" value="1"/>
</dbReference>
<organism evidence="15 16">
    <name type="scientific">Lentinula aciculospora</name>
    <dbReference type="NCBI Taxonomy" id="153920"/>
    <lineage>
        <taxon>Eukaryota</taxon>
        <taxon>Fungi</taxon>
        <taxon>Dikarya</taxon>
        <taxon>Basidiomycota</taxon>
        <taxon>Agaricomycotina</taxon>
        <taxon>Agaricomycetes</taxon>
        <taxon>Agaricomycetidae</taxon>
        <taxon>Agaricales</taxon>
        <taxon>Marasmiineae</taxon>
        <taxon>Omphalotaceae</taxon>
        <taxon>Lentinula</taxon>
    </lineage>
</organism>
<gene>
    <name evidence="15" type="ORF">J3R30DRAFT_3466172</name>
</gene>
<sequence length="569" mass="63633">MMHSSSPTIPPFILNPLNGLDLGKTQTMVLLGVGALVLLTFRLLLNLKNNRQLPPGPRGLPVLGNALQLASASQIWLLFDKWKSLYGPITYLNLAGQHVIVLNTKAAATELLDRRSAIYSDRPKSIVGEYVGTELTLPFIRYHKRWQRMRRAAQAVLNVRASARYQPVQIDEAAIFARNLLHDTSSSLFSQINRSASTMISVIYGKRLLETSKKSEQSPEVLQAISSKAGITLGALSDPLQALLTSVHAFTTAVCPGANLVEFLPILDYLPSVITTWKRKAKQEYQTNANLYEGLYNFTVSSNQQQPNLCVSLAENELASDLTEVEKAWAAGAISAASLDTTSVTIAYFLYAMSLHPEVQERAQRELDEVVGRSRTPSFDDMLQLPYVRAIIKEVLRWQPVTPLALPHASMEDDWYEGYFIPKGTTVLPNVWSMNREEDTYGYDVDQFRPERFMQESENRERLVLRPEFENNDGHSTYGFGRRVCIGRHVADNGLFITMSTILWTLHIKPKAITNKSPRETHGADLDVLNLSPDFDCSFSPRFPEAEGVLQLLLDNAVDHDAGVSKIVQ</sequence>
<keyword evidence="11" id="KW-0503">Monooxygenase</keyword>
<keyword evidence="5 14" id="KW-0349">Heme</keyword>
<proteinExistence type="inferred from homology"/>
<evidence type="ECO:0000256" key="4">
    <source>
        <dbReference type="ARBA" id="ARBA00010617"/>
    </source>
</evidence>
<name>A0A9W9AG95_9AGAR</name>
<dbReference type="PANTHER" id="PTHR46300">
    <property type="entry name" value="P450, PUTATIVE (EUROFUNG)-RELATED-RELATED"/>
    <property type="match status" value="1"/>
</dbReference>
<dbReference type="PRINTS" id="PR00385">
    <property type="entry name" value="P450"/>
</dbReference>
<dbReference type="Gene3D" id="1.10.630.10">
    <property type="entry name" value="Cytochrome P450"/>
    <property type="match status" value="1"/>
</dbReference>
<dbReference type="GO" id="GO:0020037">
    <property type="term" value="F:heme binding"/>
    <property type="evidence" value="ECO:0007669"/>
    <property type="project" value="InterPro"/>
</dbReference>
<evidence type="ECO:0000256" key="2">
    <source>
        <dbReference type="ARBA" id="ARBA00004167"/>
    </source>
</evidence>
<keyword evidence="8" id="KW-1133">Transmembrane helix</keyword>
<evidence type="ECO:0000256" key="12">
    <source>
        <dbReference type="ARBA" id="ARBA00023136"/>
    </source>
</evidence>
<keyword evidence="7 14" id="KW-0479">Metal-binding</keyword>
<dbReference type="GO" id="GO:0016705">
    <property type="term" value="F:oxidoreductase activity, acting on paired donors, with incorporation or reduction of molecular oxygen"/>
    <property type="evidence" value="ECO:0007669"/>
    <property type="project" value="InterPro"/>
</dbReference>
<evidence type="ECO:0000313" key="15">
    <source>
        <dbReference type="EMBL" id="KAJ4481259.1"/>
    </source>
</evidence>
<reference evidence="15" key="1">
    <citation type="submission" date="2022-08" db="EMBL/GenBank/DDBJ databases">
        <title>A Global Phylogenomic Analysis of the Shiitake Genus Lentinula.</title>
        <authorList>
            <consortium name="DOE Joint Genome Institute"/>
            <person name="Sierra-Patev S."/>
            <person name="Min B."/>
            <person name="Naranjo-Ortiz M."/>
            <person name="Looney B."/>
            <person name="Konkel Z."/>
            <person name="Slot J.C."/>
            <person name="Sakamoto Y."/>
            <person name="Steenwyk J.L."/>
            <person name="Rokas A."/>
            <person name="Carro J."/>
            <person name="Camarero S."/>
            <person name="Ferreira P."/>
            <person name="Molpeceres G."/>
            <person name="Ruiz-Duenas F.J."/>
            <person name="Serrano A."/>
            <person name="Henrissat B."/>
            <person name="Drula E."/>
            <person name="Hughes K.W."/>
            <person name="Mata J.L."/>
            <person name="Ishikawa N.K."/>
            <person name="Vargas-Isla R."/>
            <person name="Ushijima S."/>
            <person name="Smith C.A."/>
            <person name="Ahrendt S."/>
            <person name="Andreopoulos W."/>
            <person name="He G."/>
            <person name="Labutti K."/>
            <person name="Lipzen A."/>
            <person name="Ng V."/>
            <person name="Riley R."/>
            <person name="Sandor L."/>
            <person name="Barry K."/>
            <person name="Martinez A.T."/>
            <person name="Xiao Y."/>
            <person name="Gibbons J.G."/>
            <person name="Terashima K."/>
            <person name="Grigoriev I.V."/>
            <person name="Hibbett D.S."/>
        </authorList>
    </citation>
    <scope>NUCLEOTIDE SEQUENCE</scope>
    <source>
        <strain evidence="15">JLM2183</strain>
    </source>
</reference>
<dbReference type="InterPro" id="IPR001128">
    <property type="entry name" value="Cyt_P450"/>
</dbReference>
<keyword evidence="6" id="KW-0812">Transmembrane</keyword>
<evidence type="ECO:0000256" key="5">
    <source>
        <dbReference type="ARBA" id="ARBA00022617"/>
    </source>
</evidence>
<keyword evidence="9" id="KW-0560">Oxidoreductase</keyword>
<evidence type="ECO:0000256" key="10">
    <source>
        <dbReference type="ARBA" id="ARBA00023004"/>
    </source>
</evidence>
<evidence type="ECO:0000256" key="13">
    <source>
        <dbReference type="ARBA" id="ARBA00023180"/>
    </source>
</evidence>
<comment type="caution">
    <text evidence="15">The sequence shown here is derived from an EMBL/GenBank/DDBJ whole genome shotgun (WGS) entry which is preliminary data.</text>
</comment>